<organism evidence="2 3">
    <name type="scientific">Cyphellophora attinorum</name>
    <dbReference type="NCBI Taxonomy" id="1664694"/>
    <lineage>
        <taxon>Eukaryota</taxon>
        <taxon>Fungi</taxon>
        <taxon>Dikarya</taxon>
        <taxon>Ascomycota</taxon>
        <taxon>Pezizomycotina</taxon>
        <taxon>Eurotiomycetes</taxon>
        <taxon>Chaetothyriomycetidae</taxon>
        <taxon>Chaetothyriales</taxon>
        <taxon>Cyphellophoraceae</taxon>
        <taxon>Cyphellophora</taxon>
    </lineage>
</organism>
<dbReference type="Pfam" id="PF19117">
    <property type="entry name" value="Mim2"/>
    <property type="match status" value="1"/>
</dbReference>
<gene>
    <name evidence="2" type="ORF">AB675_11150</name>
</gene>
<feature type="compositionally biased region" description="Low complexity" evidence="1">
    <location>
        <begin position="36"/>
        <end position="48"/>
    </location>
</feature>
<dbReference type="STRING" id="1664694.A0A0N0NIL0"/>
<dbReference type="PANTHER" id="PTHR28230">
    <property type="entry name" value="CHROMOSOME 1, WHOLE GENOME SHOTGUN SEQUENCE"/>
    <property type="match status" value="1"/>
</dbReference>
<dbReference type="OrthoDB" id="5555533at2759"/>
<dbReference type="AlphaFoldDB" id="A0A0N0NIL0"/>
<comment type="caution">
    <text evidence="2">The sequence shown here is derived from an EMBL/GenBank/DDBJ whole genome shotgun (WGS) entry which is preliminary data.</text>
</comment>
<name>A0A0N0NIL0_9EURO</name>
<dbReference type="GO" id="GO:0045040">
    <property type="term" value="P:protein insertion into mitochondrial outer membrane"/>
    <property type="evidence" value="ECO:0007669"/>
    <property type="project" value="InterPro"/>
</dbReference>
<dbReference type="InterPro" id="IPR037652">
    <property type="entry name" value="Mim2"/>
</dbReference>
<sequence>MSDDLAASGSFMEHSTATSQPSVIDVPAPDEDEMDSLPSSPTDDSLSMSDDEDWQRADREWKESLQQLELLLSMVIIPYLGKYFGRKFAYWGWKRYMEWQYPVEIVFTNKSQFKAVGAVEAAASL</sequence>
<dbReference type="PANTHER" id="PTHR28230:SF1">
    <property type="entry name" value="MITOCHONDRIAL IMPORT PROTEIN 2"/>
    <property type="match status" value="1"/>
</dbReference>
<dbReference type="GO" id="GO:0070096">
    <property type="term" value="P:mitochondrial outer membrane translocase complex assembly"/>
    <property type="evidence" value="ECO:0007669"/>
    <property type="project" value="InterPro"/>
</dbReference>
<evidence type="ECO:0000256" key="1">
    <source>
        <dbReference type="SAM" id="MobiDB-lite"/>
    </source>
</evidence>
<evidence type="ECO:0000313" key="2">
    <source>
        <dbReference type="EMBL" id="KPI35868.1"/>
    </source>
</evidence>
<dbReference type="GeneID" id="28731853"/>
<dbReference type="VEuPathDB" id="FungiDB:AB675_11150"/>
<accession>A0A0N0NIL0</accession>
<feature type="region of interest" description="Disordered" evidence="1">
    <location>
        <begin position="1"/>
        <end position="54"/>
    </location>
</feature>
<feature type="compositionally biased region" description="Polar residues" evidence="1">
    <location>
        <begin position="13"/>
        <end position="22"/>
    </location>
</feature>
<dbReference type="EMBL" id="LFJN01000036">
    <property type="protein sequence ID" value="KPI35868.1"/>
    <property type="molecule type" value="Genomic_DNA"/>
</dbReference>
<evidence type="ECO:0000313" key="3">
    <source>
        <dbReference type="Proteomes" id="UP000038010"/>
    </source>
</evidence>
<keyword evidence="3" id="KW-1185">Reference proteome</keyword>
<dbReference type="GO" id="GO:0005741">
    <property type="term" value="C:mitochondrial outer membrane"/>
    <property type="evidence" value="ECO:0007669"/>
    <property type="project" value="TreeGrafter"/>
</dbReference>
<dbReference type="Proteomes" id="UP000038010">
    <property type="component" value="Unassembled WGS sequence"/>
</dbReference>
<protein>
    <submittedName>
        <fullName evidence="2">Uncharacterized protein</fullName>
    </submittedName>
</protein>
<reference evidence="2 3" key="1">
    <citation type="submission" date="2015-06" db="EMBL/GenBank/DDBJ databases">
        <title>Draft genome of the ant-associated black yeast Phialophora attae CBS 131958.</title>
        <authorList>
            <person name="Moreno L.F."/>
            <person name="Stielow B.J."/>
            <person name="de Hoog S."/>
            <person name="Vicente V.A."/>
            <person name="Weiss V.A."/>
            <person name="de Vries M."/>
            <person name="Cruz L.M."/>
            <person name="Souza E.M."/>
        </authorList>
    </citation>
    <scope>NUCLEOTIDE SEQUENCE [LARGE SCALE GENOMIC DNA]</scope>
    <source>
        <strain evidence="2 3">CBS 131958</strain>
    </source>
</reference>
<dbReference type="RefSeq" id="XP_017995831.1">
    <property type="nucleotide sequence ID" value="XM_018139973.1"/>
</dbReference>
<proteinExistence type="predicted"/>